<sequence>MEPFDPMEPNEELERSLRQALERKDAPEWFADGVMARVKAEGVKPRRTLLAGWLGSDGWLGSGKWTRWAAAVAMVAIVFGGVRWEQERRQRLQGEAAKAQLMMALRMTGEKLRMAQVRVQSLEREEQAQ</sequence>
<keyword evidence="1" id="KW-0812">Transmembrane</keyword>
<name>A0A7S7NW44_PALFE</name>
<dbReference type="AlphaFoldDB" id="A0A7S7NW44"/>
<keyword evidence="1" id="KW-1133">Transmembrane helix</keyword>
<keyword evidence="3" id="KW-1185">Reference proteome</keyword>
<protein>
    <submittedName>
        <fullName evidence="2">Uncharacterized protein</fullName>
    </submittedName>
</protein>
<evidence type="ECO:0000313" key="3">
    <source>
        <dbReference type="Proteomes" id="UP000593892"/>
    </source>
</evidence>
<proteinExistence type="predicted"/>
<evidence type="ECO:0000313" key="2">
    <source>
        <dbReference type="EMBL" id="QOY90840.1"/>
    </source>
</evidence>
<feature type="transmembrane region" description="Helical" evidence="1">
    <location>
        <begin position="65"/>
        <end position="84"/>
    </location>
</feature>
<organism evidence="2 3">
    <name type="scientific">Paludibaculum fermentans</name>
    <dbReference type="NCBI Taxonomy" id="1473598"/>
    <lineage>
        <taxon>Bacteria</taxon>
        <taxon>Pseudomonadati</taxon>
        <taxon>Acidobacteriota</taxon>
        <taxon>Terriglobia</taxon>
        <taxon>Bryobacterales</taxon>
        <taxon>Bryobacteraceae</taxon>
        <taxon>Paludibaculum</taxon>
    </lineage>
</organism>
<dbReference type="EMBL" id="CP063849">
    <property type="protein sequence ID" value="QOY90840.1"/>
    <property type="molecule type" value="Genomic_DNA"/>
</dbReference>
<evidence type="ECO:0000256" key="1">
    <source>
        <dbReference type="SAM" id="Phobius"/>
    </source>
</evidence>
<dbReference type="RefSeq" id="WP_194452497.1">
    <property type="nucleotide sequence ID" value="NZ_CP063849.1"/>
</dbReference>
<dbReference type="KEGG" id="pfer:IRI77_13100"/>
<keyword evidence="1" id="KW-0472">Membrane</keyword>
<accession>A0A7S7NW44</accession>
<reference evidence="2 3" key="1">
    <citation type="submission" date="2020-10" db="EMBL/GenBank/DDBJ databases">
        <title>Complete genome sequence of Paludibaculum fermentans P105T, a facultatively anaerobic acidobacterium capable of dissimilatory Fe(III) reduction.</title>
        <authorList>
            <person name="Dedysh S.N."/>
            <person name="Beletsky A.V."/>
            <person name="Kulichevskaya I.S."/>
            <person name="Mardanov A.V."/>
            <person name="Ravin N.V."/>
        </authorList>
    </citation>
    <scope>NUCLEOTIDE SEQUENCE [LARGE SCALE GENOMIC DNA]</scope>
    <source>
        <strain evidence="2 3">P105</strain>
    </source>
</reference>
<gene>
    <name evidence="2" type="ORF">IRI77_13100</name>
</gene>
<dbReference type="Proteomes" id="UP000593892">
    <property type="component" value="Chromosome"/>
</dbReference>